<dbReference type="InterPro" id="IPR022742">
    <property type="entry name" value="Hydrolase_4"/>
</dbReference>
<keyword evidence="4" id="KW-1185">Reference proteome</keyword>
<dbReference type="AlphaFoldDB" id="G0QSZ9"/>
<evidence type="ECO:0000259" key="2">
    <source>
        <dbReference type="Pfam" id="PF12146"/>
    </source>
</evidence>
<dbReference type="RefSeq" id="XP_004035138.1">
    <property type="nucleotide sequence ID" value="XM_004035090.1"/>
</dbReference>
<dbReference type="InterPro" id="IPR029058">
    <property type="entry name" value="AB_hydrolase_fold"/>
</dbReference>
<proteinExistence type="predicted"/>
<dbReference type="STRING" id="857967.G0QSZ9"/>
<feature type="compositionally biased region" description="Low complexity" evidence="1">
    <location>
        <begin position="304"/>
        <end position="316"/>
    </location>
</feature>
<protein>
    <recommendedName>
        <fullName evidence="2">Serine aminopeptidase S33 domain-containing protein</fullName>
    </recommendedName>
</protein>
<dbReference type="Proteomes" id="UP000008983">
    <property type="component" value="Unassembled WGS sequence"/>
</dbReference>
<dbReference type="Gene3D" id="3.40.50.1820">
    <property type="entry name" value="alpha/beta hydrolase"/>
    <property type="match status" value="1"/>
</dbReference>
<dbReference type="GeneID" id="14907798"/>
<evidence type="ECO:0000313" key="3">
    <source>
        <dbReference type="EMBL" id="EGR31652.1"/>
    </source>
</evidence>
<feature type="domain" description="Serine aminopeptidase S33" evidence="2">
    <location>
        <begin position="73"/>
        <end position="186"/>
    </location>
</feature>
<organism evidence="3 4">
    <name type="scientific">Ichthyophthirius multifiliis</name>
    <name type="common">White spot disease agent</name>
    <name type="synonym">Ich</name>
    <dbReference type="NCBI Taxonomy" id="5932"/>
    <lineage>
        <taxon>Eukaryota</taxon>
        <taxon>Sar</taxon>
        <taxon>Alveolata</taxon>
        <taxon>Ciliophora</taxon>
        <taxon>Intramacronucleata</taxon>
        <taxon>Oligohymenophorea</taxon>
        <taxon>Hymenostomatida</taxon>
        <taxon>Ophryoglenina</taxon>
        <taxon>Ichthyophthirius</taxon>
    </lineage>
</organism>
<sequence>MLGIYDNLWKAFIRPARQTYEDSDLGYQKQNYQNYQAIRHDYQVQNQKNMYLKCSLFEPINIKDPEIPNKFPCVIYCHGNSGSRLDALEYLEFLIPLGIGLFCFDFMGSGQSEGEYVTLGYNEQHDLQEIIKFLRKKENISSISILGRSMGAVTTILYTSKDQNFASIVLDSPFSSLEKLALDLANSKFMLPNFILKAFLGLINKSIQSRANFTLDQINLTKIIQNIHIPALFVASKEDKLVSYEHSEILQSLYRGQYQVKIITGDHNGQRHPPYKKYIAEFFQKNIYDYQQKHIINMQNKQKNKNKNNNLHNHNNLNKDKSLDKK</sequence>
<evidence type="ECO:0000256" key="1">
    <source>
        <dbReference type="SAM" id="MobiDB-lite"/>
    </source>
</evidence>
<dbReference type="PANTHER" id="PTHR43358">
    <property type="entry name" value="ALPHA/BETA-HYDROLASE"/>
    <property type="match status" value="1"/>
</dbReference>
<dbReference type="InParanoid" id="G0QSZ9"/>
<dbReference type="eggNOG" id="KOG1552">
    <property type="taxonomic scope" value="Eukaryota"/>
</dbReference>
<gene>
    <name evidence="3" type="ORF">IMG5_105010</name>
</gene>
<feature type="compositionally biased region" description="Basic and acidic residues" evidence="1">
    <location>
        <begin position="317"/>
        <end position="326"/>
    </location>
</feature>
<dbReference type="SUPFAM" id="SSF53474">
    <property type="entry name" value="alpha/beta-Hydrolases"/>
    <property type="match status" value="1"/>
</dbReference>
<evidence type="ECO:0000313" key="4">
    <source>
        <dbReference type="Proteomes" id="UP000008983"/>
    </source>
</evidence>
<dbReference type="OrthoDB" id="10249433at2759"/>
<reference evidence="3 4" key="1">
    <citation type="submission" date="2011-07" db="EMBL/GenBank/DDBJ databases">
        <authorList>
            <person name="Coyne R."/>
            <person name="Brami D."/>
            <person name="Johnson J."/>
            <person name="Hostetler J."/>
            <person name="Hannick L."/>
            <person name="Clark T."/>
            <person name="Cassidy-Hanley D."/>
            <person name="Inman J."/>
        </authorList>
    </citation>
    <scope>NUCLEOTIDE SEQUENCE [LARGE SCALE GENOMIC DNA]</scope>
    <source>
        <strain evidence="3 4">G5</strain>
    </source>
</reference>
<dbReference type="InterPro" id="IPR052920">
    <property type="entry name" value="DNA-binding_regulatory"/>
</dbReference>
<name>G0QSZ9_ICHMU</name>
<dbReference type="OMA" id="WNELLWK"/>
<dbReference type="EMBL" id="GL983835">
    <property type="protein sequence ID" value="EGR31652.1"/>
    <property type="molecule type" value="Genomic_DNA"/>
</dbReference>
<feature type="region of interest" description="Disordered" evidence="1">
    <location>
        <begin position="304"/>
        <end position="326"/>
    </location>
</feature>
<dbReference type="PANTHER" id="PTHR43358:SF4">
    <property type="entry name" value="ALPHA_BETA HYDROLASE FOLD-1 DOMAIN-CONTAINING PROTEIN"/>
    <property type="match status" value="1"/>
</dbReference>
<accession>G0QSZ9</accession>
<dbReference type="Pfam" id="PF12146">
    <property type="entry name" value="Hydrolase_4"/>
    <property type="match status" value="1"/>
</dbReference>